<evidence type="ECO:0000313" key="8">
    <source>
        <dbReference type="EMBL" id="KLD98639.1"/>
    </source>
</evidence>
<name>A0A0G9JYM0_9BACT</name>
<dbReference type="GO" id="GO:0051539">
    <property type="term" value="F:4 iron, 4 sulfur cluster binding"/>
    <property type="evidence" value="ECO:0007669"/>
    <property type="project" value="UniProtKB-KW"/>
</dbReference>
<dbReference type="InterPro" id="IPR000385">
    <property type="entry name" value="MoaA_NifB_PqqE_Fe-S-bd_CS"/>
</dbReference>
<dbReference type="SUPFAM" id="SSF102114">
    <property type="entry name" value="Radical SAM enzymes"/>
    <property type="match status" value="1"/>
</dbReference>
<proteinExistence type="predicted"/>
<dbReference type="GO" id="GO:0016491">
    <property type="term" value="F:oxidoreductase activity"/>
    <property type="evidence" value="ECO:0007669"/>
    <property type="project" value="InterPro"/>
</dbReference>
<keyword evidence="4" id="KW-0479">Metal-binding</keyword>
<evidence type="ECO:0000313" key="9">
    <source>
        <dbReference type="Proteomes" id="UP000035514"/>
    </source>
</evidence>
<dbReference type="SFLD" id="SFLDG01386">
    <property type="entry name" value="main_SPASM_domain-containing"/>
    <property type="match status" value="1"/>
</dbReference>
<dbReference type="PANTHER" id="PTHR43273:SF8">
    <property type="entry name" value="RADICAL SAM DOMAIN PROTEIN"/>
    <property type="match status" value="1"/>
</dbReference>
<keyword evidence="6" id="KW-0411">Iron-sulfur</keyword>
<dbReference type="InterPro" id="IPR023867">
    <property type="entry name" value="Sulphatase_maturase_rSAM"/>
</dbReference>
<dbReference type="RefSeq" id="WP_046996919.1">
    <property type="nucleotide sequence ID" value="NZ_JAIQ01000117.1"/>
</dbReference>
<keyword evidence="2" id="KW-0004">4Fe-4S</keyword>
<dbReference type="CDD" id="cd01335">
    <property type="entry name" value="Radical_SAM"/>
    <property type="match status" value="1"/>
</dbReference>
<dbReference type="SFLD" id="SFLDS00029">
    <property type="entry name" value="Radical_SAM"/>
    <property type="match status" value="1"/>
</dbReference>
<gene>
    <name evidence="8" type="ORF">AA20_08080</name>
</gene>
<evidence type="ECO:0000256" key="1">
    <source>
        <dbReference type="ARBA" id="ARBA00001966"/>
    </source>
</evidence>
<comment type="cofactor">
    <cofactor evidence="1">
        <name>[4Fe-4S] cluster</name>
        <dbReference type="ChEBI" id="CHEBI:49883"/>
    </cofactor>
</comment>
<dbReference type="InterPro" id="IPR013785">
    <property type="entry name" value="Aldolase_TIM"/>
</dbReference>
<evidence type="ECO:0000259" key="7">
    <source>
        <dbReference type="PROSITE" id="PS51918"/>
    </source>
</evidence>
<dbReference type="Proteomes" id="UP000035514">
    <property type="component" value="Unassembled WGS sequence"/>
</dbReference>
<dbReference type="SFLD" id="SFLDG01384">
    <property type="entry name" value="thioether_bond_formation_requi"/>
    <property type="match status" value="1"/>
</dbReference>
<dbReference type="NCBIfam" id="TIGR04085">
    <property type="entry name" value="rSAM_more_4Fe4S"/>
    <property type="match status" value="1"/>
</dbReference>
<dbReference type="GO" id="GO:0046872">
    <property type="term" value="F:metal ion binding"/>
    <property type="evidence" value="ECO:0007669"/>
    <property type="project" value="UniProtKB-KW"/>
</dbReference>
<feature type="domain" description="Radical SAM core" evidence="7">
    <location>
        <begin position="84"/>
        <end position="315"/>
    </location>
</feature>
<dbReference type="InterPro" id="IPR023885">
    <property type="entry name" value="4Fe4S-binding_SPASM_dom"/>
</dbReference>
<sequence length="457" mass="52026">MSINNYNLIKTNYHILEIDSKEFLFHIPTSSVFELSTESANLLKKMENKEEITKDEEEIVEEFKELNIVGSRFFVKEEDTKIEHFPAKALILNVTSGCNLSCTYCYKADLTSLKNSGQMTFEIAKDAIDMFYKESPYLKEYSITFFGGEPLSNLPLIKQIIAYANDFFESKGLKIGYSMTSNATLLTDEVIRYLHESKVDLTISIDGPESLHNKTRVYENGKGSYEKVAKNVAKLLDIYKNRTVGARVTLTRGVTDVKTIWNHLRYDLKFKEVGFAPATSGDNDFFNLSDSDLKKVFAGFKELGEDYINEAIKGNFNGFSNLHRTVIDIHEGRKKKLPCGAGVGLLSVSYKGDIDLCHRFTGSDYPSFGNIEKGLDKKALGSFLEKRANEKDTSCQTCRIRNLCAGGCYHESYIKYGTPEKSVLHYCDDMRNWIDFAVEAYIRIKAKNPEFFTKYFK</sequence>
<evidence type="ECO:0000256" key="4">
    <source>
        <dbReference type="ARBA" id="ARBA00022723"/>
    </source>
</evidence>
<dbReference type="Gene3D" id="3.20.20.70">
    <property type="entry name" value="Aldolase class I"/>
    <property type="match status" value="1"/>
</dbReference>
<reference evidence="8 9" key="1">
    <citation type="submission" date="2014-01" db="EMBL/GenBank/DDBJ databases">
        <title>Development of a Comparative Genomic Fingerprinting Assay for High Resolution Genotyping of Arcobacter butzleri.</title>
        <authorList>
            <person name="Webb A.L."/>
            <person name="Inglis G.D."/>
            <person name="Kruczkiewicz P."/>
            <person name="Selinger L.B."/>
            <person name="Taboada E.N."/>
        </authorList>
    </citation>
    <scope>NUCLEOTIDE SEQUENCE [LARGE SCALE GENOMIC DNA]</scope>
    <source>
        <strain evidence="8 9">L348</strain>
    </source>
</reference>
<dbReference type="PROSITE" id="PS01305">
    <property type="entry name" value="MOAA_NIFB_PQQE"/>
    <property type="match status" value="1"/>
</dbReference>
<dbReference type="PANTHER" id="PTHR43273">
    <property type="entry name" value="ANAEROBIC SULFATASE-MATURATING ENZYME HOMOLOG ASLB-RELATED"/>
    <property type="match status" value="1"/>
</dbReference>
<dbReference type="PATRIC" id="fig|1447256.3.peg.1575"/>
<accession>A0A0G9JYM0</accession>
<dbReference type="EMBL" id="JAIQ01000117">
    <property type="protein sequence ID" value="KLD98639.1"/>
    <property type="molecule type" value="Genomic_DNA"/>
</dbReference>
<dbReference type="AlphaFoldDB" id="A0A0G9JYM0"/>
<evidence type="ECO:0000256" key="2">
    <source>
        <dbReference type="ARBA" id="ARBA00022485"/>
    </source>
</evidence>
<keyword evidence="5" id="KW-0408">Iron</keyword>
<comment type="caution">
    <text evidence="8">The sequence shown here is derived from an EMBL/GenBank/DDBJ whole genome shotgun (WGS) entry which is preliminary data.</text>
</comment>
<evidence type="ECO:0000256" key="5">
    <source>
        <dbReference type="ARBA" id="ARBA00023004"/>
    </source>
</evidence>
<dbReference type="Pfam" id="PF04055">
    <property type="entry name" value="Radical_SAM"/>
    <property type="match status" value="1"/>
</dbReference>
<dbReference type="PROSITE" id="PS51918">
    <property type="entry name" value="RADICAL_SAM"/>
    <property type="match status" value="1"/>
</dbReference>
<organism evidence="8 9">
    <name type="scientific">Aliarcobacter butzleri L348</name>
    <dbReference type="NCBI Taxonomy" id="1447256"/>
    <lineage>
        <taxon>Bacteria</taxon>
        <taxon>Pseudomonadati</taxon>
        <taxon>Campylobacterota</taxon>
        <taxon>Epsilonproteobacteria</taxon>
        <taxon>Campylobacterales</taxon>
        <taxon>Arcobacteraceae</taxon>
        <taxon>Aliarcobacter</taxon>
    </lineage>
</organism>
<keyword evidence="3" id="KW-0949">S-adenosyl-L-methionine</keyword>
<dbReference type="InterPro" id="IPR058240">
    <property type="entry name" value="rSAM_sf"/>
</dbReference>
<dbReference type="SFLD" id="SFLDG01067">
    <property type="entry name" value="SPASM/twitch_domain_containing"/>
    <property type="match status" value="1"/>
</dbReference>
<protein>
    <submittedName>
        <fullName evidence="8">Quinohemoprotein amine dehydrogenase</fullName>
    </submittedName>
</protein>
<evidence type="ECO:0000256" key="3">
    <source>
        <dbReference type="ARBA" id="ARBA00022691"/>
    </source>
</evidence>
<dbReference type="NCBIfam" id="TIGR03906">
    <property type="entry name" value="quino_hemo_SAM"/>
    <property type="match status" value="1"/>
</dbReference>
<dbReference type="InterPro" id="IPR023886">
    <property type="entry name" value="QH-AmDH_gsu_maturation"/>
</dbReference>
<evidence type="ECO:0000256" key="6">
    <source>
        <dbReference type="ARBA" id="ARBA00023014"/>
    </source>
</evidence>
<dbReference type="InterPro" id="IPR007197">
    <property type="entry name" value="rSAM"/>
</dbReference>